<dbReference type="GO" id="GO:0015562">
    <property type="term" value="F:efflux transmembrane transporter activity"/>
    <property type="evidence" value="ECO:0007669"/>
    <property type="project" value="InterPro"/>
</dbReference>
<dbReference type="EMBL" id="AP014936">
    <property type="protein sequence ID" value="BAU48343.1"/>
    <property type="molecule type" value="Genomic_DNA"/>
</dbReference>
<accession>A0A1B4V476</accession>
<evidence type="ECO:0000256" key="2">
    <source>
        <dbReference type="RuleBase" id="RU362097"/>
    </source>
</evidence>
<keyword evidence="5" id="KW-1185">Reference proteome</keyword>
<keyword evidence="2" id="KW-0449">Lipoprotein</keyword>
<dbReference type="InterPro" id="IPR010131">
    <property type="entry name" value="MdtP/NodT-like"/>
</dbReference>
<organism evidence="4 5">
    <name type="scientific">Sulfurifustis variabilis</name>
    <dbReference type="NCBI Taxonomy" id="1675686"/>
    <lineage>
        <taxon>Bacteria</taxon>
        <taxon>Pseudomonadati</taxon>
        <taxon>Pseudomonadota</taxon>
        <taxon>Gammaproteobacteria</taxon>
        <taxon>Acidiferrobacterales</taxon>
        <taxon>Acidiferrobacteraceae</taxon>
        <taxon>Sulfurifustis</taxon>
    </lineage>
</organism>
<dbReference type="Gene3D" id="2.20.200.10">
    <property type="entry name" value="Outer membrane efflux proteins (OEP)"/>
    <property type="match status" value="1"/>
</dbReference>
<protein>
    <submittedName>
        <fullName evidence="4">RND transporter</fullName>
    </submittedName>
</protein>
<feature type="region of interest" description="Disordered" evidence="3">
    <location>
        <begin position="1"/>
        <end position="39"/>
    </location>
</feature>
<dbReference type="AlphaFoldDB" id="A0A1B4V476"/>
<keyword evidence="2" id="KW-0812">Transmembrane</keyword>
<dbReference type="PANTHER" id="PTHR30203">
    <property type="entry name" value="OUTER MEMBRANE CATION EFFLUX PROTEIN"/>
    <property type="match status" value="1"/>
</dbReference>
<dbReference type="InterPro" id="IPR003423">
    <property type="entry name" value="OMP_efflux"/>
</dbReference>
<reference evidence="4 5" key="1">
    <citation type="submission" date="2015-08" db="EMBL/GenBank/DDBJ databases">
        <title>Complete genome sequence of Sulfurifustis variabilis.</title>
        <authorList>
            <person name="Miura A."/>
            <person name="Kojima H."/>
            <person name="Fukui M."/>
        </authorList>
    </citation>
    <scope>NUCLEOTIDE SEQUENCE [LARGE SCALE GENOMIC DNA]</scope>
    <source>
        <strain evidence="5">skN76</strain>
    </source>
</reference>
<name>A0A1B4V476_9GAMM</name>
<dbReference type="GO" id="GO:0009279">
    <property type="term" value="C:cell outer membrane"/>
    <property type="evidence" value="ECO:0007669"/>
    <property type="project" value="UniProtKB-SubCell"/>
</dbReference>
<keyword evidence="2" id="KW-1134">Transmembrane beta strand</keyword>
<dbReference type="Gene3D" id="1.20.1600.10">
    <property type="entry name" value="Outer membrane efflux proteins (OEP)"/>
    <property type="match status" value="1"/>
</dbReference>
<proteinExistence type="inferred from homology"/>
<gene>
    <name evidence="4" type="ORF">SVA_1789</name>
</gene>
<dbReference type="NCBIfam" id="TIGR01845">
    <property type="entry name" value="outer_NodT"/>
    <property type="match status" value="1"/>
</dbReference>
<dbReference type="KEGG" id="sva:SVA_1789"/>
<keyword evidence="2" id="KW-0564">Palmitate</keyword>
<dbReference type="PANTHER" id="PTHR30203:SF33">
    <property type="entry name" value="BLR4455 PROTEIN"/>
    <property type="match status" value="1"/>
</dbReference>
<dbReference type="Proteomes" id="UP000218899">
    <property type="component" value="Chromosome"/>
</dbReference>
<dbReference type="SUPFAM" id="SSF56954">
    <property type="entry name" value="Outer membrane efflux proteins (OEP)"/>
    <property type="match status" value="1"/>
</dbReference>
<evidence type="ECO:0000313" key="4">
    <source>
        <dbReference type="EMBL" id="BAU48343.1"/>
    </source>
</evidence>
<evidence type="ECO:0000256" key="1">
    <source>
        <dbReference type="ARBA" id="ARBA00007613"/>
    </source>
</evidence>
<keyword evidence="2" id="KW-0472">Membrane</keyword>
<comment type="subcellular location">
    <subcellularLocation>
        <location evidence="2">Cell outer membrane</location>
        <topology evidence="2">Lipid-anchor</topology>
    </subcellularLocation>
</comment>
<dbReference type="Pfam" id="PF02321">
    <property type="entry name" value="OEP"/>
    <property type="match status" value="2"/>
</dbReference>
<comment type="similarity">
    <text evidence="1 2">Belongs to the outer membrane factor (OMF) (TC 1.B.17) family.</text>
</comment>
<evidence type="ECO:0000256" key="3">
    <source>
        <dbReference type="SAM" id="MobiDB-lite"/>
    </source>
</evidence>
<sequence>MLLGGCATTPDFRPPEAPAVSAYTPTPLPAQTDSAPDAAGGAQRFLAGEDIPAEWWTLFRSDALDRLVRQGLAHSPTLAAAQATLRRAEEDLRAEVGVVSPSVDARLSATRQRFSPEAIGQPNLPSTVFNLYNASVGVSYTFDLTGGWRRQLEAVGAQVDYQAFQLEGAYVALTANIVTAAVREAALRAQIQATGEILAARRRELAIVERQYKLGGAARADVLTQRAELAQIEAGLLPLEKDLAVTRHQLSVLVGRFPGEAGMPAFRLEEMTLPSDLPVSVPSSLVRQRPDIRAAEALLHQAAAQVGVATANLYPRITLTGSYGPLANSAGDLIGDGTNIWSLGASLVQPLFRGGELSARRRAALAAYDQAAAQYRDTVLRAFQNVADTLRALELDARLLQAQVRAETAARDALELTRRSYTLGGTTFLALLNAERQYQQARVGLVQARAARYADTAALFQALGGGWWNRPAPLEAVPAQERKTQE</sequence>
<evidence type="ECO:0000313" key="5">
    <source>
        <dbReference type="Proteomes" id="UP000218899"/>
    </source>
</evidence>